<gene>
    <name evidence="1" type="ORF">H9747_08615</name>
</gene>
<dbReference type="Pfam" id="PF19538">
    <property type="entry name" value="DUF6062"/>
    <property type="match status" value="1"/>
</dbReference>
<evidence type="ECO:0000313" key="2">
    <source>
        <dbReference type="Proteomes" id="UP000886814"/>
    </source>
</evidence>
<reference evidence="1" key="2">
    <citation type="submission" date="2021-04" db="EMBL/GenBank/DDBJ databases">
        <authorList>
            <person name="Gilroy R."/>
        </authorList>
    </citation>
    <scope>NUCLEOTIDE SEQUENCE</scope>
    <source>
        <strain evidence="1">CHK195-9823</strain>
    </source>
</reference>
<dbReference type="Proteomes" id="UP000886814">
    <property type="component" value="Unassembled WGS sequence"/>
</dbReference>
<accession>A0A9D1TFB7</accession>
<protein>
    <recommendedName>
        <fullName evidence="3">ABC transporter substrate-binding protein</fullName>
    </recommendedName>
</protein>
<reference evidence="1" key="1">
    <citation type="journal article" date="2021" name="PeerJ">
        <title>Extensive microbial diversity within the chicken gut microbiome revealed by metagenomics and culture.</title>
        <authorList>
            <person name="Gilroy R."/>
            <person name="Ravi A."/>
            <person name="Getino M."/>
            <person name="Pursley I."/>
            <person name="Horton D.L."/>
            <person name="Alikhan N.F."/>
            <person name="Baker D."/>
            <person name="Gharbi K."/>
            <person name="Hall N."/>
            <person name="Watson M."/>
            <person name="Adriaenssens E.M."/>
            <person name="Foster-Nyarko E."/>
            <person name="Jarju S."/>
            <person name="Secka A."/>
            <person name="Antonio M."/>
            <person name="Oren A."/>
            <person name="Chaudhuri R.R."/>
            <person name="La Ragione R."/>
            <person name="Hildebrand F."/>
            <person name="Pallen M.J."/>
        </authorList>
    </citation>
    <scope>NUCLEOTIDE SEQUENCE</scope>
    <source>
        <strain evidence="1">CHK195-9823</strain>
    </source>
</reference>
<evidence type="ECO:0008006" key="3">
    <source>
        <dbReference type="Google" id="ProtNLM"/>
    </source>
</evidence>
<name>A0A9D1TFB7_9FIRM</name>
<proteinExistence type="predicted"/>
<comment type="caution">
    <text evidence="1">The sequence shown here is derived from an EMBL/GenBank/DDBJ whole genome shotgun (WGS) entry which is preliminary data.</text>
</comment>
<dbReference type="InterPro" id="IPR045706">
    <property type="entry name" value="DUF6062"/>
</dbReference>
<sequence>MKEKIYTIPLMDAFKAEDECPFCFIERNLEQHAMDFVLGSGASYMEDDVRAETDKMGFCREHYKKMFDYGNRLGCGLILTTHFKKKNEELKQQLKMFSPGKASMLGHFKKAKIDTDNPKTTIGSWVKEQEHSCYICDYYRNTYNRYLDTFFELYRKNPEFKDLFKNSKGFCLPHFADLVETAEVLLSDKEKKDFYDTLFPLMIENLQRVTDDLEWFCDKFDYKNKDADWKNSRDAIQRGMQKAAGSYPADPPYKAEK</sequence>
<dbReference type="AlphaFoldDB" id="A0A9D1TFB7"/>
<organism evidence="1 2">
    <name type="scientific">Candidatus Blautia stercorigallinarum</name>
    <dbReference type="NCBI Taxonomy" id="2838501"/>
    <lineage>
        <taxon>Bacteria</taxon>
        <taxon>Bacillati</taxon>
        <taxon>Bacillota</taxon>
        <taxon>Clostridia</taxon>
        <taxon>Lachnospirales</taxon>
        <taxon>Lachnospiraceae</taxon>
        <taxon>Blautia</taxon>
    </lineage>
</organism>
<dbReference type="EMBL" id="DXIQ01000054">
    <property type="protein sequence ID" value="HIV39043.1"/>
    <property type="molecule type" value="Genomic_DNA"/>
</dbReference>
<evidence type="ECO:0000313" key="1">
    <source>
        <dbReference type="EMBL" id="HIV39043.1"/>
    </source>
</evidence>